<dbReference type="InterPro" id="IPR010035">
    <property type="entry name" value="Thi_S"/>
</dbReference>
<dbReference type="AlphaFoldDB" id="A0A2G9WZZ4"/>
<evidence type="ECO:0000313" key="2">
    <source>
        <dbReference type="Proteomes" id="UP000231070"/>
    </source>
</evidence>
<dbReference type="NCBIfam" id="TIGR01683">
    <property type="entry name" value="thiS"/>
    <property type="match status" value="1"/>
</dbReference>
<dbReference type="InterPro" id="IPR003749">
    <property type="entry name" value="ThiS/MoaD-like"/>
</dbReference>
<comment type="caution">
    <text evidence="1">The sequence shown here is derived from an EMBL/GenBank/DDBJ whole genome shotgun (WGS) entry which is preliminary data.</text>
</comment>
<dbReference type="OrthoDB" id="197113at2"/>
<dbReference type="InterPro" id="IPR012675">
    <property type="entry name" value="Beta-grasp_dom_sf"/>
</dbReference>
<sequence length="73" mass="7913">MGPGRWRSFMQVNGEQADLARPMSLGAFLSDMEIGASRIVVERNGEIVARDSYDTTMLSAGDVLEILYFVGGG</sequence>
<dbReference type="InterPro" id="IPR016155">
    <property type="entry name" value="Mopterin_synth/thiamin_S_b"/>
</dbReference>
<reference evidence="1 2" key="1">
    <citation type="submission" date="2017-08" db="EMBL/GenBank/DDBJ databases">
        <title>Pleomorphomonas carboxidotrophicus sp. nov., a new mesophilic hydrogenogenic carboxidotroph.</title>
        <authorList>
            <person name="Esquivel-Elizondo S."/>
            <person name="Krajmalnik-Brown R."/>
            <person name="Maldonado J."/>
        </authorList>
    </citation>
    <scope>NUCLEOTIDE SEQUENCE [LARGE SCALE GENOMIC DNA]</scope>
    <source>
        <strain evidence="1 2">SVCO-16</strain>
    </source>
</reference>
<name>A0A2G9WZZ4_9HYPH</name>
<gene>
    <name evidence="1" type="primary">thiS</name>
    <name evidence="1" type="ORF">CJ014_06075</name>
</gene>
<keyword evidence="2" id="KW-1185">Reference proteome</keyword>
<dbReference type="SUPFAM" id="SSF54285">
    <property type="entry name" value="MoaD/ThiS"/>
    <property type="match status" value="1"/>
</dbReference>
<proteinExistence type="predicted"/>
<protein>
    <submittedName>
        <fullName evidence="1">Thiamine biosynthesis protein ThiS</fullName>
    </submittedName>
</protein>
<dbReference type="Gene3D" id="3.10.20.30">
    <property type="match status" value="1"/>
</dbReference>
<dbReference type="PANTHER" id="PTHR34472:SF1">
    <property type="entry name" value="SULFUR CARRIER PROTEIN THIS"/>
    <property type="match status" value="1"/>
</dbReference>
<accession>A0A2G9WZZ4</accession>
<dbReference type="PANTHER" id="PTHR34472">
    <property type="entry name" value="SULFUR CARRIER PROTEIN THIS"/>
    <property type="match status" value="1"/>
</dbReference>
<organism evidence="1 2">
    <name type="scientific">Pleomorphomonas carboxyditropha</name>
    <dbReference type="NCBI Taxonomy" id="2023338"/>
    <lineage>
        <taxon>Bacteria</taxon>
        <taxon>Pseudomonadati</taxon>
        <taxon>Pseudomonadota</taxon>
        <taxon>Alphaproteobacteria</taxon>
        <taxon>Hyphomicrobiales</taxon>
        <taxon>Pleomorphomonadaceae</taxon>
        <taxon>Pleomorphomonas</taxon>
    </lineage>
</organism>
<dbReference type="CDD" id="cd00565">
    <property type="entry name" value="Ubl_ThiS"/>
    <property type="match status" value="1"/>
</dbReference>
<dbReference type="Pfam" id="PF02597">
    <property type="entry name" value="ThiS"/>
    <property type="match status" value="1"/>
</dbReference>
<dbReference type="EMBL" id="NQVN01000002">
    <property type="protein sequence ID" value="PIP00298.1"/>
    <property type="molecule type" value="Genomic_DNA"/>
</dbReference>
<dbReference type="Proteomes" id="UP000231070">
    <property type="component" value="Unassembled WGS sequence"/>
</dbReference>
<evidence type="ECO:0000313" key="1">
    <source>
        <dbReference type="EMBL" id="PIP00298.1"/>
    </source>
</evidence>